<accession>A0A165HXP7</accession>
<dbReference type="STRING" id="1328760.A0A165HXP7"/>
<dbReference type="EMBL" id="KV407456">
    <property type="protein sequence ID" value="KZF24071.1"/>
    <property type="molecule type" value="Genomic_DNA"/>
</dbReference>
<reference evidence="3 4" key="1">
    <citation type="journal article" date="2016" name="Fungal Biol.">
        <title>The genome of Xylona heveae provides a window into fungal endophytism.</title>
        <authorList>
            <person name="Gazis R."/>
            <person name="Kuo A."/>
            <person name="Riley R."/>
            <person name="LaButti K."/>
            <person name="Lipzen A."/>
            <person name="Lin J."/>
            <person name="Amirebrahimi M."/>
            <person name="Hesse C.N."/>
            <person name="Spatafora J.W."/>
            <person name="Henrissat B."/>
            <person name="Hainaut M."/>
            <person name="Grigoriev I.V."/>
            <person name="Hibbett D.S."/>
        </authorList>
    </citation>
    <scope>NUCLEOTIDE SEQUENCE [LARGE SCALE GENOMIC DNA]</scope>
    <source>
        <strain evidence="3 4">TC161</strain>
    </source>
</reference>
<evidence type="ECO:0000256" key="2">
    <source>
        <dbReference type="SAM" id="Phobius"/>
    </source>
</evidence>
<dbReference type="AlphaFoldDB" id="A0A165HXP7"/>
<proteinExistence type="predicted"/>
<dbReference type="InParanoid" id="A0A165HXP7"/>
<protein>
    <submittedName>
        <fullName evidence="3">Uncharacterized protein</fullName>
    </submittedName>
</protein>
<evidence type="ECO:0000313" key="3">
    <source>
        <dbReference type="EMBL" id="KZF24071.1"/>
    </source>
</evidence>
<keyword evidence="2" id="KW-0472">Membrane</keyword>
<feature type="compositionally biased region" description="Low complexity" evidence="1">
    <location>
        <begin position="293"/>
        <end position="304"/>
    </location>
</feature>
<evidence type="ECO:0000313" key="4">
    <source>
        <dbReference type="Proteomes" id="UP000076632"/>
    </source>
</evidence>
<sequence length="365" mass="38500">MGPKARRQAAPSSWTDGDPFTYFTDEPAAASSAFRSLDWPPSQETNFSPHHVVNPAAASSFFSEFPFESRPGPHWTGYTGSHTGPFGGHGPWMTGSHTGEPFSGATAINPSFTTSPTITNAAVVAASGQSSSSPTALLVTNPDDSTSHQLSTGQLIAAIVFPILILVALSFVCFFIFLVRKKKKQAAAAQQQERGDLLGPNSRAAVHAGPEMLPAYYQQSAAPFGAMPQRHASISSGYYTGIDTAALAANAQPLPHGLEEPPPPPYRPRSLAREQRESGDLLRETPSSGNGNGTATQGEQQHAGTGTGTGTGNEPRRDDWDAVSDISDTHLHDGENPFRSADDAVSVVSDISLEGGRESSTHHVV</sequence>
<name>A0A165HXP7_XYLHT</name>
<dbReference type="RefSeq" id="XP_018189626.1">
    <property type="nucleotide sequence ID" value="XM_018330891.1"/>
</dbReference>
<keyword evidence="4" id="KW-1185">Reference proteome</keyword>
<feature type="compositionally biased region" description="Basic and acidic residues" evidence="1">
    <location>
        <begin position="271"/>
        <end position="283"/>
    </location>
</feature>
<feature type="transmembrane region" description="Helical" evidence="2">
    <location>
        <begin position="155"/>
        <end position="179"/>
    </location>
</feature>
<keyword evidence="2" id="KW-1133">Transmembrane helix</keyword>
<dbReference type="GeneID" id="28896028"/>
<feature type="region of interest" description="Disordered" evidence="1">
    <location>
        <begin position="253"/>
        <end position="342"/>
    </location>
</feature>
<feature type="region of interest" description="Disordered" evidence="1">
    <location>
        <begin position="1"/>
        <end position="21"/>
    </location>
</feature>
<keyword evidence="2" id="KW-0812">Transmembrane</keyword>
<organism evidence="3 4">
    <name type="scientific">Xylona heveae (strain CBS 132557 / TC161)</name>
    <dbReference type="NCBI Taxonomy" id="1328760"/>
    <lineage>
        <taxon>Eukaryota</taxon>
        <taxon>Fungi</taxon>
        <taxon>Dikarya</taxon>
        <taxon>Ascomycota</taxon>
        <taxon>Pezizomycotina</taxon>
        <taxon>Xylonomycetes</taxon>
        <taxon>Xylonales</taxon>
        <taxon>Xylonaceae</taxon>
        <taxon>Xylona</taxon>
    </lineage>
</organism>
<feature type="compositionally biased region" description="Basic and acidic residues" evidence="1">
    <location>
        <begin position="327"/>
        <end position="342"/>
    </location>
</feature>
<gene>
    <name evidence="3" type="ORF">L228DRAFT_237036</name>
</gene>
<dbReference type="Proteomes" id="UP000076632">
    <property type="component" value="Unassembled WGS sequence"/>
</dbReference>
<evidence type="ECO:0000256" key="1">
    <source>
        <dbReference type="SAM" id="MobiDB-lite"/>
    </source>
</evidence>